<dbReference type="EMBL" id="CAJVPM010010148">
    <property type="protein sequence ID" value="CAG8570467.1"/>
    <property type="molecule type" value="Genomic_DNA"/>
</dbReference>
<evidence type="ECO:0000313" key="2">
    <source>
        <dbReference type="Proteomes" id="UP000789860"/>
    </source>
</evidence>
<proteinExistence type="predicted"/>
<organism evidence="1 2">
    <name type="scientific">Scutellospora calospora</name>
    <dbReference type="NCBI Taxonomy" id="85575"/>
    <lineage>
        <taxon>Eukaryota</taxon>
        <taxon>Fungi</taxon>
        <taxon>Fungi incertae sedis</taxon>
        <taxon>Mucoromycota</taxon>
        <taxon>Glomeromycotina</taxon>
        <taxon>Glomeromycetes</taxon>
        <taxon>Diversisporales</taxon>
        <taxon>Gigasporaceae</taxon>
        <taxon>Scutellospora</taxon>
    </lineage>
</organism>
<protein>
    <submittedName>
        <fullName evidence="1">9838_t:CDS:1</fullName>
    </submittedName>
</protein>
<comment type="caution">
    <text evidence="1">The sequence shown here is derived from an EMBL/GenBank/DDBJ whole genome shotgun (WGS) entry which is preliminary data.</text>
</comment>
<accession>A0ACA9M658</accession>
<dbReference type="Proteomes" id="UP000789860">
    <property type="component" value="Unassembled WGS sequence"/>
</dbReference>
<feature type="non-terminal residue" evidence="1">
    <location>
        <position position="110"/>
    </location>
</feature>
<gene>
    <name evidence="1" type="ORF">SCALOS_LOCUS5831</name>
</gene>
<keyword evidence="2" id="KW-1185">Reference proteome</keyword>
<name>A0ACA9M658_9GLOM</name>
<sequence length="110" mass="12460">MKKVGDKTEEEIKFTTMYPLFNAVMDPLLGEIQSLGLKDMRNEKANSFDKAHMGHKVDMKGILTKISNKFEVLYREVANGLCLLGISLVSPKKKYLNKVKLAVLMQDLLN</sequence>
<evidence type="ECO:0000313" key="1">
    <source>
        <dbReference type="EMBL" id="CAG8570467.1"/>
    </source>
</evidence>
<reference evidence="1" key="1">
    <citation type="submission" date="2021-06" db="EMBL/GenBank/DDBJ databases">
        <authorList>
            <person name="Kallberg Y."/>
            <person name="Tangrot J."/>
            <person name="Rosling A."/>
        </authorList>
    </citation>
    <scope>NUCLEOTIDE SEQUENCE</scope>
    <source>
        <strain evidence="1">AU212A</strain>
    </source>
</reference>